<dbReference type="PROSITE" id="PS51257">
    <property type="entry name" value="PROKAR_LIPOPROTEIN"/>
    <property type="match status" value="1"/>
</dbReference>
<organism evidence="2">
    <name type="scientific">termite gut metagenome</name>
    <dbReference type="NCBI Taxonomy" id="433724"/>
    <lineage>
        <taxon>unclassified sequences</taxon>
        <taxon>metagenomes</taxon>
        <taxon>organismal metagenomes</taxon>
    </lineage>
</organism>
<feature type="domain" description="BACON" evidence="1">
    <location>
        <begin position="62"/>
        <end position="111"/>
    </location>
</feature>
<dbReference type="Pfam" id="PF13004">
    <property type="entry name" value="BACON"/>
    <property type="match status" value="1"/>
</dbReference>
<reference evidence="2" key="1">
    <citation type="submission" date="2019-03" db="EMBL/GenBank/DDBJ databases">
        <title>Single cell metagenomics reveals metabolic interactions within the superorganism composed of flagellate Streblomastix strix and complex community of Bacteroidetes bacteria on its surface.</title>
        <authorList>
            <person name="Treitli S.C."/>
            <person name="Kolisko M."/>
            <person name="Husnik F."/>
            <person name="Keeling P."/>
            <person name="Hampl V."/>
        </authorList>
    </citation>
    <scope>NUCLEOTIDE SEQUENCE</scope>
    <source>
        <strain evidence="2">STM</strain>
    </source>
</reference>
<accession>A0A5J4RW79</accession>
<dbReference type="AlphaFoldDB" id="A0A5J4RW79"/>
<evidence type="ECO:0000259" key="1">
    <source>
        <dbReference type="Pfam" id="PF13004"/>
    </source>
</evidence>
<comment type="caution">
    <text evidence="2">The sequence shown here is derived from an EMBL/GenBank/DDBJ whole genome shotgun (WGS) entry which is preliminary data.</text>
</comment>
<sequence length="363" mass="39733">MKVIYNRIFLLLGVFLITACSDNDSSVLTTDNLSIVEANVSFAAEGGKGSIVVAATEKIVVSVDPSQSWCKWVLEDNIITVTVPANIELEGRTALVKISAKGNTLSVPVTQTGAVLAVSASFIDFEGRGGRQAIAIKNTLPEPYNVEVEDDWLTYEIEGDSLIVTAEKSNVVIRESKVNIILNERVIEVLAQQINIEGNYTMSYFEFDDSETLLSSSVTLKAGEKPGTYLLAGGLPEGVTSILFTYKNGRLTVHGGQYVGRLTYDNPRDGGLVTRQFYLGVINISFYNAITFYEEVSYSASLFLPEENKIFFEFNDDGTWMGPSNGIIPVEGLVIGAFGDDGIYYGRRHAFLYVTLELENGEN</sequence>
<dbReference type="EMBL" id="SNRY01000694">
    <property type="protein sequence ID" value="KAA6337505.1"/>
    <property type="molecule type" value="Genomic_DNA"/>
</dbReference>
<proteinExistence type="predicted"/>
<dbReference type="Gene3D" id="2.60.40.10">
    <property type="entry name" value="Immunoglobulins"/>
    <property type="match status" value="1"/>
</dbReference>
<dbReference type="InterPro" id="IPR024361">
    <property type="entry name" value="BACON"/>
</dbReference>
<evidence type="ECO:0000313" key="2">
    <source>
        <dbReference type="EMBL" id="KAA6337505.1"/>
    </source>
</evidence>
<dbReference type="InterPro" id="IPR013783">
    <property type="entry name" value="Ig-like_fold"/>
</dbReference>
<protein>
    <recommendedName>
        <fullName evidence="1">BACON domain-containing protein</fullName>
    </recommendedName>
</protein>
<gene>
    <name evidence="2" type="ORF">EZS27_014420</name>
</gene>
<name>A0A5J4RW79_9ZZZZ</name>
<dbReference type="CDD" id="cd14948">
    <property type="entry name" value="BACON"/>
    <property type="match status" value="1"/>
</dbReference>